<protein>
    <submittedName>
        <fullName evidence="3">Universal stress protein</fullName>
    </submittedName>
</protein>
<evidence type="ECO:0000313" key="3">
    <source>
        <dbReference type="EMBL" id="MFC4359739.1"/>
    </source>
</evidence>
<reference evidence="3 4" key="1">
    <citation type="journal article" date="2019" name="Int. J. Syst. Evol. Microbiol.">
        <title>The Global Catalogue of Microorganisms (GCM) 10K type strain sequencing project: providing services to taxonomists for standard genome sequencing and annotation.</title>
        <authorList>
            <consortium name="The Broad Institute Genomics Platform"/>
            <consortium name="The Broad Institute Genome Sequencing Center for Infectious Disease"/>
            <person name="Wu L."/>
            <person name="Ma J."/>
        </authorList>
    </citation>
    <scope>NUCLEOTIDE SEQUENCE [LARGE SCALE GENOMIC DNA]</scope>
    <source>
        <strain evidence="3 4">CGMCC 1.12553</strain>
    </source>
</reference>
<proteinExistence type="inferred from homology"/>
<accession>A0ABD5PFV3</accession>
<sequence length="152" mass="15887">MRFLVGIDGSDASRKALDHALDVADGTEATLTLAYAVDPGVYAEGGEVPPADLTDFDDRLVIENEDDAFERGRQVVEAAADHARGRAADGVDVDTALLDGDPVEALADFAAEQGYDGVFVGHRGLSAHEERLLGSVAKSLVEGSSVPVTVVH</sequence>
<keyword evidence="4" id="KW-1185">Reference proteome</keyword>
<dbReference type="Gene3D" id="3.40.50.620">
    <property type="entry name" value="HUPs"/>
    <property type="match status" value="1"/>
</dbReference>
<dbReference type="PRINTS" id="PR01438">
    <property type="entry name" value="UNVRSLSTRESS"/>
</dbReference>
<dbReference type="RefSeq" id="WP_267621377.1">
    <property type="nucleotide sequence ID" value="NZ_JAODIW010000006.1"/>
</dbReference>
<dbReference type="CDD" id="cd00293">
    <property type="entry name" value="USP-like"/>
    <property type="match status" value="1"/>
</dbReference>
<feature type="domain" description="UspA" evidence="2">
    <location>
        <begin position="2"/>
        <end position="152"/>
    </location>
</feature>
<dbReference type="Pfam" id="PF00582">
    <property type="entry name" value="Usp"/>
    <property type="match status" value="1"/>
</dbReference>
<dbReference type="InterPro" id="IPR006015">
    <property type="entry name" value="Universal_stress_UspA"/>
</dbReference>
<organism evidence="3 4">
    <name type="scientific">Halobium salinum</name>
    <dbReference type="NCBI Taxonomy" id="1364940"/>
    <lineage>
        <taxon>Archaea</taxon>
        <taxon>Methanobacteriati</taxon>
        <taxon>Methanobacteriota</taxon>
        <taxon>Stenosarchaea group</taxon>
        <taxon>Halobacteria</taxon>
        <taxon>Halobacteriales</taxon>
        <taxon>Haloferacaceae</taxon>
        <taxon>Halobium</taxon>
    </lineage>
</organism>
<evidence type="ECO:0000259" key="2">
    <source>
        <dbReference type="Pfam" id="PF00582"/>
    </source>
</evidence>
<dbReference type="AlphaFoldDB" id="A0ABD5PFV3"/>
<dbReference type="PANTHER" id="PTHR46268">
    <property type="entry name" value="STRESS RESPONSE PROTEIN NHAX"/>
    <property type="match status" value="1"/>
</dbReference>
<dbReference type="InterPro" id="IPR014729">
    <property type="entry name" value="Rossmann-like_a/b/a_fold"/>
</dbReference>
<comment type="caution">
    <text evidence="3">The sequence shown here is derived from an EMBL/GenBank/DDBJ whole genome shotgun (WGS) entry which is preliminary data.</text>
</comment>
<dbReference type="Proteomes" id="UP001595921">
    <property type="component" value="Unassembled WGS sequence"/>
</dbReference>
<evidence type="ECO:0000313" key="4">
    <source>
        <dbReference type="Proteomes" id="UP001595921"/>
    </source>
</evidence>
<dbReference type="PANTHER" id="PTHR46268:SF6">
    <property type="entry name" value="UNIVERSAL STRESS PROTEIN UP12"/>
    <property type="match status" value="1"/>
</dbReference>
<dbReference type="InterPro" id="IPR006016">
    <property type="entry name" value="UspA"/>
</dbReference>
<evidence type="ECO:0000256" key="1">
    <source>
        <dbReference type="ARBA" id="ARBA00008791"/>
    </source>
</evidence>
<comment type="similarity">
    <text evidence="1">Belongs to the universal stress protein A family.</text>
</comment>
<gene>
    <name evidence="3" type="ORF">ACFO0N_17475</name>
</gene>
<dbReference type="EMBL" id="JBHSDS010000008">
    <property type="protein sequence ID" value="MFC4359739.1"/>
    <property type="molecule type" value="Genomic_DNA"/>
</dbReference>
<name>A0ABD5PFV3_9EURY</name>
<dbReference type="SUPFAM" id="SSF52402">
    <property type="entry name" value="Adenine nucleotide alpha hydrolases-like"/>
    <property type="match status" value="1"/>
</dbReference>